<evidence type="ECO:0000313" key="2">
    <source>
        <dbReference type="Proteomes" id="UP000770015"/>
    </source>
</evidence>
<dbReference type="PANTHER" id="PTHR21974">
    <property type="entry name" value="RE15880P"/>
    <property type="match status" value="1"/>
</dbReference>
<evidence type="ECO:0000313" key="1">
    <source>
        <dbReference type="EMBL" id="KAH6691323.1"/>
    </source>
</evidence>
<dbReference type="AlphaFoldDB" id="A0A9P9AAM3"/>
<comment type="caution">
    <text evidence="1">The sequence shown here is derived from an EMBL/GenBank/DDBJ whole genome shotgun (WGS) entry which is preliminary data.</text>
</comment>
<dbReference type="OrthoDB" id="2562743at2759"/>
<dbReference type="Proteomes" id="UP000770015">
    <property type="component" value="Unassembled WGS sequence"/>
</dbReference>
<sequence length="340" mass="37554">MEARIHAAAARNAELLDTIARTEHAVPAYRDQERLIIDLGNDLESSKRRITELDTRRDAELRDHEKYRDSVGRRLLHRAVGRGTAFSERAAREESEYHEAVADSSRERARADTLAYSLSEAETARDSLVADVSRYRAARRDLEALHAEIFLPGEQLGRFPAADEASRRSDAALQAFHDARERIEALRGVAALLIAAASKVPVANKQMDLALDHGHLGLLAEANTAVTEAEALVERARAADPTLGPVPKVRKTWANIYGAAWSGDVTTSFTMHDEVRISQRELKRFGAAVEAHVSEVKVKIESLGPNLRDCEDELERAATALQDERQKIIADVLSGDKSVS</sequence>
<gene>
    <name evidence="1" type="ORF">F5X68DRAFT_64941</name>
</gene>
<dbReference type="EMBL" id="JAGSXJ010000005">
    <property type="protein sequence ID" value="KAH6691323.1"/>
    <property type="molecule type" value="Genomic_DNA"/>
</dbReference>
<organism evidence="1 2">
    <name type="scientific">Plectosphaerella plurivora</name>
    <dbReference type="NCBI Taxonomy" id="936078"/>
    <lineage>
        <taxon>Eukaryota</taxon>
        <taxon>Fungi</taxon>
        <taxon>Dikarya</taxon>
        <taxon>Ascomycota</taxon>
        <taxon>Pezizomycotina</taxon>
        <taxon>Sordariomycetes</taxon>
        <taxon>Hypocreomycetidae</taxon>
        <taxon>Glomerellales</taxon>
        <taxon>Plectosphaerellaceae</taxon>
        <taxon>Plectosphaerella</taxon>
    </lineage>
</organism>
<proteinExistence type="predicted"/>
<keyword evidence="2" id="KW-1185">Reference proteome</keyword>
<protein>
    <submittedName>
        <fullName evidence="1">Uncharacterized protein</fullName>
    </submittedName>
</protein>
<dbReference type="PANTHER" id="PTHR21974:SF2">
    <property type="entry name" value="RE15880P"/>
    <property type="match status" value="1"/>
</dbReference>
<reference evidence="1" key="1">
    <citation type="journal article" date="2021" name="Nat. Commun.">
        <title>Genetic determinants of endophytism in the Arabidopsis root mycobiome.</title>
        <authorList>
            <person name="Mesny F."/>
            <person name="Miyauchi S."/>
            <person name="Thiergart T."/>
            <person name="Pickel B."/>
            <person name="Atanasova L."/>
            <person name="Karlsson M."/>
            <person name="Huettel B."/>
            <person name="Barry K.W."/>
            <person name="Haridas S."/>
            <person name="Chen C."/>
            <person name="Bauer D."/>
            <person name="Andreopoulos W."/>
            <person name="Pangilinan J."/>
            <person name="LaButti K."/>
            <person name="Riley R."/>
            <person name="Lipzen A."/>
            <person name="Clum A."/>
            <person name="Drula E."/>
            <person name="Henrissat B."/>
            <person name="Kohler A."/>
            <person name="Grigoriev I.V."/>
            <person name="Martin F.M."/>
            <person name="Hacquard S."/>
        </authorList>
    </citation>
    <scope>NUCLEOTIDE SEQUENCE</scope>
    <source>
        <strain evidence="1">MPI-SDFR-AT-0117</strain>
    </source>
</reference>
<accession>A0A9P9AAM3</accession>
<name>A0A9P9AAM3_9PEZI</name>